<dbReference type="Gene3D" id="3.20.20.80">
    <property type="entry name" value="Glycosidases"/>
    <property type="match status" value="1"/>
</dbReference>
<keyword evidence="2" id="KW-0378">Hydrolase</keyword>
<reference evidence="3" key="1">
    <citation type="submission" date="2014-12" db="EMBL/GenBank/DDBJ databases">
        <title>Genome sequence of Clostridium beijerinckii strain 59B.</title>
        <authorList>
            <person name="Little G.T."/>
            <person name="Minton N.P."/>
        </authorList>
    </citation>
    <scope>NUCLEOTIDE SEQUENCE [LARGE SCALE GENOMIC DNA]</scope>
    <source>
        <strain evidence="3">59B</strain>
    </source>
</reference>
<dbReference type="Pfam" id="PF22612">
    <property type="entry name" value="GH113"/>
    <property type="match status" value="1"/>
</dbReference>
<protein>
    <submittedName>
        <fullName evidence="2">Hydrolase</fullName>
    </submittedName>
</protein>
<dbReference type="InterPro" id="IPR055151">
    <property type="entry name" value="GH113"/>
</dbReference>
<dbReference type="KEGG" id="cbei:LF65_03999"/>
<gene>
    <name evidence="2" type="ORF">LF65_03999</name>
</gene>
<accession>A0A0B5QQH7</accession>
<dbReference type="GO" id="GO:0016787">
    <property type="term" value="F:hydrolase activity"/>
    <property type="evidence" value="ECO:0007669"/>
    <property type="project" value="UniProtKB-KW"/>
</dbReference>
<evidence type="ECO:0000313" key="2">
    <source>
        <dbReference type="EMBL" id="AJH00547.1"/>
    </source>
</evidence>
<feature type="chain" id="PRO_5002119738" evidence="1">
    <location>
        <begin position="36"/>
        <end position="381"/>
    </location>
</feature>
<feature type="signal peptide" evidence="1">
    <location>
        <begin position="1"/>
        <end position="35"/>
    </location>
</feature>
<evidence type="ECO:0000256" key="1">
    <source>
        <dbReference type="SAM" id="SignalP"/>
    </source>
</evidence>
<dbReference type="SUPFAM" id="SSF51445">
    <property type="entry name" value="(Trans)glycosidases"/>
    <property type="match status" value="1"/>
</dbReference>
<name>A0A0B5QQH7_CLOBE</name>
<dbReference type="AlphaFoldDB" id="A0A0B5QQH7"/>
<evidence type="ECO:0000313" key="3">
    <source>
        <dbReference type="Proteomes" id="UP000031866"/>
    </source>
</evidence>
<proteinExistence type="predicted"/>
<dbReference type="CDD" id="cd19608">
    <property type="entry name" value="GH113_mannanase-like"/>
    <property type="match status" value="1"/>
</dbReference>
<dbReference type="Proteomes" id="UP000031866">
    <property type="component" value="Chromosome"/>
</dbReference>
<dbReference type="InterPro" id="IPR017853">
    <property type="entry name" value="GH"/>
</dbReference>
<dbReference type="OrthoDB" id="9773531at2"/>
<sequence>MKYINNCKTVDKLKNVILIVIIFISFFIISSNVQAATLTNDQTPNSKIGWTIDGKKIKSGSLSTDYNTEQVLNDINKFQLNTLNIPVMIDVDNISSSNMIVDKISEEKAINLIKQLKNANANINVILGPYPWIEQGTKAETEWKPNNMNAFFLNWKTNVLKTLITDIAVPYNVTALNIGSNLVNMESEENNWCDTIDYVITYYKGLVTYRTNKWDTASWAPDSITAYNNKLNNKLFSKVDFISIAAYFELTNNPTNTVENLTSAIENSQIDFSGQVRHQNIKQEIKNFYDKWNKPIFFGELGFPKFDYASYEPWNWNPYKNNDINNVEQANCFEAYRREFQDEPWFLGFSIFAVGEQSNDKHYYPSQESTEVIKKWYSNGQ</sequence>
<keyword evidence="1" id="KW-0732">Signal</keyword>
<dbReference type="EMBL" id="CP010086">
    <property type="protein sequence ID" value="AJH00547.1"/>
    <property type="molecule type" value="Genomic_DNA"/>
</dbReference>
<dbReference type="RefSeq" id="WP_041898377.1">
    <property type="nucleotide sequence ID" value="NZ_CP010086.2"/>
</dbReference>
<organism evidence="2 3">
    <name type="scientific">Clostridium beijerinckii</name>
    <name type="common">Clostridium MP</name>
    <dbReference type="NCBI Taxonomy" id="1520"/>
    <lineage>
        <taxon>Bacteria</taxon>
        <taxon>Bacillati</taxon>
        <taxon>Bacillota</taxon>
        <taxon>Clostridia</taxon>
        <taxon>Eubacteriales</taxon>
        <taxon>Clostridiaceae</taxon>
        <taxon>Clostridium</taxon>
    </lineage>
</organism>
<dbReference type="STRING" id="1520.LF65_03999"/>